<dbReference type="EMBL" id="VUOB01000063">
    <property type="protein sequence ID" value="KAA2254089.1"/>
    <property type="molecule type" value="Genomic_DNA"/>
</dbReference>
<dbReference type="OrthoDB" id="1495671at2"/>
<evidence type="ECO:0000313" key="3">
    <source>
        <dbReference type="EMBL" id="KAA2254089.1"/>
    </source>
</evidence>
<dbReference type="RefSeq" id="WP_149853454.1">
    <property type="nucleotide sequence ID" value="NZ_VUOB01000063.1"/>
</dbReference>
<name>A0A5B2WUJ3_9PSEU</name>
<feature type="chain" id="PRO_5022889856" description="BP74 N-terminal domain-containing protein" evidence="1">
    <location>
        <begin position="27"/>
        <end position="134"/>
    </location>
</feature>
<evidence type="ECO:0000259" key="2">
    <source>
        <dbReference type="Pfam" id="PF23621"/>
    </source>
</evidence>
<keyword evidence="4" id="KW-1185">Reference proteome</keyword>
<accession>A0A5B2WUJ3</accession>
<dbReference type="AlphaFoldDB" id="A0A5B2WUJ3"/>
<dbReference type="Pfam" id="PF23621">
    <property type="entry name" value="BP74_N"/>
    <property type="match status" value="1"/>
</dbReference>
<comment type="caution">
    <text evidence="3">The sequence shown here is derived from an EMBL/GenBank/DDBJ whole genome shotgun (WGS) entry which is preliminary data.</text>
</comment>
<organism evidence="3 4">
    <name type="scientific">Solihabitans fulvus</name>
    <dbReference type="NCBI Taxonomy" id="1892852"/>
    <lineage>
        <taxon>Bacteria</taxon>
        <taxon>Bacillati</taxon>
        <taxon>Actinomycetota</taxon>
        <taxon>Actinomycetes</taxon>
        <taxon>Pseudonocardiales</taxon>
        <taxon>Pseudonocardiaceae</taxon>
        <taxon>Solihabitans</taxon>
    </lineage>
</organism>
<proteinExistence type="predicted"/>
<sequence>MRKLIAAAGGVAAVLALTIAPSSAMATQQDQVVKISVAGETYQVRLTNQKNIDDALRNLNGDPTAPRIPNGRIVRGSTDINTGWSWHIDPEDFSFADVTMELCDGHPSYVEDGSLTGDRYCPWHATVVSVTPAP</sequence>
<gene>
    <name evidence="3" type="ORF">F0L68_31250</name>
</gene>
<reference evidence="3 4" key="1">
    <citation type="submission" date="2019-09" db="EMBL/GenBank/DDBJ databases">
        <title>Goodfellowia gen. nov., a new genus of the Pseudonocardineae related to Actinoalloteichus, containing Goodfellowia coeruleoviolacea gen. nov., comb. nov. gen. nov., comb. nov.</title>
        <authorList>
            <person name="Labeda D."/>
        </authorList>
    </citation>
    <scope>NUCLEOTIDE SEQUENCE [LARGE SCALE GENOMIC DNA]</scope>
    <source>
        <strain evidence="3 4">AN110305</strain>
    </source>
</reference>
<reference evidence="3 4" key="2">
    <citation type="submission" date="2019-09" db="EMBL/GenBank/DDBJ databases">
        <authorList>
            <person name="Jin C."/>
        </authorList>
    </citation>
    <scope>NUCLEOTIDE SEQUENCE [LARGE SCALE GENOMIC DNA]</scope>
    <source>
        <strain evidence="3 4">AN110305</strain>
    </source>
</reference>
<protein>
    <recommendedName>
        <fullName evidence="2">BP74 N-terminal domain-containing protein</fullName>
    </recommendedName>
</protein>
<feature type="domain" description="BP74 N-terminal" evidence="2">
    <location>
        <begin position="38"/>
        <end position="132"/>
    </location>
</feature>
<dbReference type="InterPro" id="IPR056422">
    <property type="entry name" value="BP74_N"/>
</dbReference>
<feature type="signal peptide" evidence="1">
    <location>
        <begin position="1"/>
        <end position="26"/>
    </location>
</feature>
<evidence type="ECO:0000313" key="4">
    <source>
        <dbReference type="Proteomes" id="UP000323454"/>
    </source>
</evidence>
<dbReference type="Proteomes" id="UP000323454">
    <property type="component" value="Unassembled WGS sequence"/>
</dbReference>
<keyword evidence="1" id="KW-0732">Signal</keyword>
<evidence type="ECO:0000256" key="1">
    <source>
        <dbReference type="SAM" id="SignalP"/>
    </source>
</evidence>